<evidence type="ECO:0000313" key="2">
    <source>
        <dbReference type="EMBL" id="MDI3319958.1"/>
    </source>
</evidence>
<evidence type="ECO:0008006" key="4">
    <source>
        <dbReference type="Google" id="ProtNLM"/>
    </source>
</evidence>
<protein>
    <recommendedName>
        <fullName evidence="4">Ig-like domain-containing protein</fullName>
    </recommendedName>
</protein>
<feature type="chain" id="PRO_5045643992" description="Ig-like domain-containing protein" evidence="1">
    <location>
        <begin position="23"/>
        <end position="743"/>
    </location>
</feature>
<evidence type="ECO:0000256" key="1">
    <source>
        <dbReference type="SAM" id="SignalP"/>
    </source>
</evidence>
<keyword evidence="1" id="KW-0732">Signal</keyword>
<name>A0ABT6RBM9_9BACT</name>
<dbReference type="InterPro" id="IPR013783">
    <property type="entry name" value="Ig-like_fold"/>
</dbReference>
<proteinExistence type="predicted"/>
<sequence length="743" mass="80503">MKKNFTKLLFLFLLSVPLVGLSQLSNGGINAYFGIDGDTRGNFVKYGPVQGFISSDDWFSGIASGQNVVDTSNASYYRNLLSAGGNLAFNKLMPVPLFSKINGKLWLDGVYGRDYISASSLFDSTIFASSSKNGDDPKNWTGGISNTPVKNDLIDVLAHMRRDGPSVYDSLWLFTGVSTVGTNGSRYFDIELYKDSFNYVNNKFISKGPNAGHTQWKFDAAGNITQTGDMILAVNFTPGAAPVVDVRIWISRNTFTTITPKYFNFGTVLDGATALPTYGYASILSKAGTTNFGTGTSNYSTTAANDTTWATPWGTQTASGGWGMQFESLQLVEIGLNLTRIGVDPALYGLLSPCTPMFDDIFFKSRSSNSFSSNMQDFVAPIQFVKDPLMDFTVQSDTLRCNHTAGAITITDHSTVGKYTWTTADGAVINSSNASGSQITLDKPGTYIVSGSPADGCPPTRVDTIVIPLDTFPPVASAYVGIGADLGHVKFFGGDPVASNYPTPFGGSDGLTWSWVGPNGFTSTTQNPVNDTTWGTYQLVVTEKRNGCSATVTQDVIRGMFTVMSTPNILLTGKYANKAVAIKWEDKGSNYIDHYQIEKSTDGFSYATIGSLSPASGINNQFSFTDVQPGYKANWYRIKGIQKNDKIAYSNTLKIADGADSRFYLIRNSQSQNLSLTCDIEADYNCNLLICNVLGQVLINKPVHLQRGLNSIDLTSNAFQKNTIGVVVLLKDNAILYSEKTIF</sequence>
<feature type="signal peptide" evidence="1">
    <location>
        <begin position="1"/>
        <end position="22"/>
    </location>
</feature>
<dbReference type="Gene3D" id="2.60.40.10">
    <property type="entry name" value="Immunoglobulins"/>
    <property type="match status" value="2"/>
</dbReference>
<dbReference type="Proteomes" id="UP001226434">
    <property type="component" value="Unassembled WGS sequence"/>
</dbReference>
<dbReference type="RefSeq" id="WP_282334058.1">
    <property type="nucleotide sequence ID" value="NZ_JASBRG010000005.1"/>
</dbReference>
<gene>
    <name evidence="2" type="ORF">QJ048_09255</name>
</gene>
<accession>A0ABT6RBM9</accession>
<reference evidence="2 3" key="1">
    <citation type="submission" date="2023-05" db="EMBL/GenBank/DDBJ databases">
        <title>Genome sequence of Pinibacter sp. MAH-24.</title>
        <authorList>
            <person name="Huq M.A."/>
        </authorList>
    </citation>
    <scope>NUCLEOTIDE SEQUENCE [LARGE SCALE GENOMIC DNA]</scope>
    <source>
        <strain evidence="2 3">MAH-24</strain>
    </source>
</reference>
<comment type="caution">
    <text evidence="2">The sequence shown here is derived from an EMBL/GenBank/DDBJ whole genome shotgun (WGS) entry which is preliminary data.</text>
</comment>
<dbReference type="EMBL" id="JASBRG010000005">
    <property type="protein sequence ID" value="MDI3319958.1"/>
    <property type="molecule type" value="Genomic_DNA"/>
</dbReference>
<evidence type="ECO:0000313" key="3">
    <source>
        <dbReference type="Proteomes" id="UP001226434"/>
    </source>
</evidence>
<organism evidence="2 3">
    <name type="scientific">Pinibacter soli</name>
    <dbReference type="NCBI Taxonomy" id="3044211"/>
    <lineage>
        <taxon>Bacteria</taxon>
        <taxon>Pseudomonadati</taxon>
        <taxon>Bacteroidota</taxon>
        <taxon>Chitinophagia</taxon>
        <taxon>Chitinophagales</taxon>
        <taxon>Chitinophagaceae</taxon>
        <taxon>Pinibacter</taxon>
    </lineage>
</organism>
<keyword evidence="3" id="KW-1185">Reference proteome</keyword>